<protein>
    <submittedName>
        <fullName evidence="1">Transcriptional regulator with XRE-family HTH domain</fullName>
    </submittedName>
</protein>
<sequence length="128" mass="14841">MSGQGYQTLLDCRRRSRLLRERGFTIDQIAIVLSLDHQVNPLRLYRYAAGLTARQVVTAHARLDLARATLREDRLYDYERWPHSGRRPPAHTLRLLARIYDTTPARLVPAEVLTTYLARDQKALTQTE</sequence>
<dbReference type="EMBL" id="JAMZEB010000002">
    <property type="protein sequence ID" value="MCP2364206.1"/>
    <property type="molecule type" value="Genomic_DNA"/>
</dbReference>
<dbReference type="Proteomes" id="UP001139648">
    <property type="component" value="Unassembled WGS sequence"/>
</dbReference>
<organism evidence="1 2">
    <name type="scientific">Nonomuraea thailandensis</name>
    <dbReference type="NCBI Taxonomy" id="1188745"/>
    <lineage>
        <taxon>Bacteria</taxon>
        <taxon>Bacillati</taxon>
        <taxon>Actinomycetota</taxon>
        <taxon>Actinomycetes</taxon>
        <taxon>Streptosporangiales</taxon>
        <taxon>Streptosporangiaceae</taxon>
        <taxon>Nonomuraea</taxon>
    </lineage>
</organism>
<evidence type="ECO:0000313" key="2">
    <source>
        <dbReference type="Proteomes" id="UP001139648"/>
    </source>
</evidence>
<accession>A0A9X2GS83</accession>
<name>A0A9X2GS83_9ACTN</name>
<evidence type="ECO:0000313" key="1">
    <source>
        <dbReference type="EMBL" id="MCP2364206.1"/>
    </source>
</evidence>
<dbReference type="RefSeq" id="WP_253756444.1">
    <property type="nucleotide sequence ID" value="NZ_BAABKA010000012.1"/>
</dbReference>
<keyword evidence="2" id="KW-1185">Reference proteome</keyword>
<dbReference type="AlphaFoldDB" id="A0A9X2GS83"/>
<reference evidence="1" key="1">
    <citation type="submission" date="2022-06" db="EMBL/GenBank/DDBJ databases">
        <title>Sequencing the genomes of 1000 actinobacteria strains.</title>
        <authorList>
            <person name="Klenk H.-P."/>
        </authorList>
    </citation>
    <scope>NUCLEOTIDE SEQUENCE</scope>
    <source>
        <strain evidence="1">DSM 46694</strain>
    </source>
</reference>
<proteinExistence type="predicted"/>
<gene>
    <name evidence="1" type="ORF">HD597_011226</name>
</gene>
<comment type="caution">
    <text evidence="1">The sequence shown here is derived from an EMBL/GenBank/DDBJ whole genome shotgun (WGS) entry which is preliminary data.</text>
</comment>